<dbReference type="PIRSF" id="PIRSF006054">
    <property type="entry name" value="UCP006054"/>
    <property type="match status" value="1"/>
</dbReference>
<keyword evidence="3" id="KW-0456">Lyase</keyword>
<evidence type="ECO:0000313" key="4">
    <source>
        <dbReference type="Proteomes" id="UP001198220"/>
    </source>
</evidence>
<keyword evidence="4" id="KW-1185">Reference proteome</keyword>
<organism evidence="3 4">
    <name type="scientific">Hominiventricola filiformis</name>
    <dbReference type="NCBI Taxonomy" id="2885352"/>
    <lineage>
        <taxon>Bacteria</taxon>
        <taxon>Bacillati</taxon>
        <taxon>Bacillota</taxon>
        <taxon>Clostridia</taxon>
        <taxon>Lachnospirales</taxon>
        <taxon>Lachnospiraceae</taxon>
        <taxon>Hominiventricola</taxon>
    </lineage>
</organism>
<proteinExistence type="inferred from homology"/>
<gene>
    <name evidence="3" type="ORF">LKD36_05675</name>
</gene>
<dbReference type="PANTHER" id="PTHR30501:SF2">
    <property type="entry name" value="UPF0597 PROTEIN YHAM"/>
    <property type="match status" value="1"/>
</dbReference>
<dbReference type="GO" id="GO:0019450">
    <property type="term" value="P:L-cysteine catabolic process to pyruvate"/>
    <property type="evidence" value="ECO:0007669"/>
    <property type="project" value="TreeGrafter"/>
</dbReference>
<accession>A0AAE3A6X1</accession>
<evidence type="ECO:0000313" key="3">
    <source>
        <dbReference type="EMBL" id="MCC2125667.1"/>
    </source>
</evidence>
<name>A0AAE3A6X1_9FIRM</name>
<comment type="caution">
    <text evidence="3">The sequence shown here is derived from an EMBL/GenBank/DDBJ whole genome shotgun (WGS) entry which is preliminary data.</text>
</comment>
<dbReference type="Proteomes" id="UP001198220">
    <property type="component" value="Unassembled WGS sequence"/>
</dbReference>
<dbReference type="EMBL" id="JAJEPS010000004">
    <property type="protein sequence ID" value="MCC2125667.1"/>
    <property type="molecule type" value="Genomic_DNA"/>
</dbReference>
<protein>
    <recommendedName>
        <fullName evidence="1">UPF0597 protein LKD36_05675</fullName>
    </recommendedName>
</protein>
<dbReference type="HAMAP" id="MF_01845">
    <property type="entry name" value="UPF0597"/>
    <property type="match status" value="1"/>
</dbReference>
<feature type="domain" description="Serine dehydratase-like alpha subunit" evidence="2">
    <location>
        <begin position="89"/>
        <end position="419"/>
    </location>
</feature>
<evidence type="ECO:0000259" key="2">
    <source>
        <dbReference type="Pfam" id="PF03313"/>
    </source>
</evidence>
<comment type="similarity">
    <text evidence="1">Belongs to the UPF0597 family.</text>
</comment>
<dbReference type="PANTHER" id="PTHR30501">
    <property type="entry name" value="UPF0597 PROTEIN YHAM"/>
    <property type="match status" value="1"/>
</dbReference>
<dbReference type="AlphaFoldDB" id="A0AAE3A6X1"/>
<dbReference type="Pfam" id="PF03313">
    <property type="entry name" value="SDH_alpha"/>
    <property type="match status" value="1"/>
</dbReference>
<evidence type="ECO:0000256" key="1">
    <source>
        <dbReference type="HAMAP-Rule" id="MF_01845"/>
    </source>
</evidence>
<sequence>MKKTDLRYRAYVQILKEELVPAMGCTEPIALAYAAAVARKTLGVLPDKVEVAASGSIIKNVKSVIVPHTGHLKGIPAAAAAGIVAGDAEKKLEVISYVKEEQVEEIKQFLEQTPITVEHLESGITFDIEVTVHAGADSAKVRIANYHTNIVRIEKNGEILENIPVSGEEENNLTDRSLLDMEHIWEFINTVDVEDVKPILEPQLRMNMAIAEEGMTNDYGANIGKVIWKTQEHTTANHARAMAAAGSDARMNGCEMPVVINSGSGNQGITASVPVVIFARELGVSEEKMYRALALSNLTAIHQKTPIGRLSAFCGAISAGVGAGAGISYLKGGDYKVLIHTVVNALAIVSGIVCDGAKASCAAKIATAVEAGIMGYDMYMCGQEFHAGDGLVGAGVEANIQNVGRLAKDGMKETNQEIIKIMIGC</sequence>
<dbReference type="RefSeq" id="WP_308459030.1">
    <property type="nucleotide sequence ID" value="NZ_JAJEPS010000004.1"/>
</dbReference>
<dbReference type="GO" id="GO:0080146">
    <property type="term" value="F:L-cysteine desulfhydrase activity"/>
    <property type="evidence" value="ECO:0007669"/>
    <property type="project" value="TreeGrafter"/>
</dbReference>
<dbReference type="InterPro" id="IPR005130">
    <property type="entry name" value="Ser_deHydtase-like_asu"/>
</dbReference>
<dbReference type="InterPro" id="IPR021144">
    <property type="entry name" value="UPF0597"/>
</dbReference>
<reference evidence="3 4" key="1">
    <citation type="submission" date="2021-10" db="EMBL/GenBank/DDBJ databases">
        <title>Anaerobic single-cell dispensing facilitates the cultivation of human gut bacteria.</title>
        <authorList>
            <person name="Afrizal A."/>
        </authorList>
    </citation>
    <scope>NUCLEOTIDE SEQUENCE [LARGE SCALE GENOMIC DNA]</scope>
    <source>
        <strain evidence="3 4">CLA-AA-H276</strain>
    </source>
</reference>